<protein>
    <recommendedName>
        <fullName evidence="7">C2H2-type domain-containing protein</fullName>
    </recommendedName>
</protein>
<dbReference type="GO" id="GO:0008270">
    <property type="term" value="F:zinc ion binding"/>
    <property type="evidence" value="ECO:0007669"/>
    <property type="project" value="UniProtKB-KW"/>
</dbReference>
<evidence type="ECO:0000313" key="9">
    <source>
        <dbReference type="Proteomes" id="UP000261620"/>
    </source>
</evidence>
<dbReference type="PANTHER" id="PTHR47166">
    <property type="entry name" value="ZINC FINGER PROTEIN 831"/>
    <property type="match status" value="1"/>
</dbReference>
<dbReference type="InterPro" id="IPR036236">
    <property type="entry name" value="Znf_C2H2_sf"/>
</dbReference>
<dbReference type="OMA" id="GMSEYPQ"/>
<feature type="region of interest" description="Disordered" evidence="6">
    <location>
        <begin position="332"/>
        <end position="359"/>
    </location>
</feature>
<dbReference type="InterPro" id="IPR013087">
    <property type="entry name" value="Znf_C2H2_type"/>
</dbReference>
<feature type="domain" description="C2H2-type" evidence="7">
    <location>
        <begin position="108"/>
        <end position="135"/>
    </location>
</feature>
<evidence type="ECO:0000256" key="5">
    <source>
        <dbReference type="PROSITE-ProRule" id="PRU00042"/>
    </source>
</evidence>
<dbReference type="Proteomes" id="UP000261620">
    <property type="component" value="Unplaced"/>
</dbReference>
<evidence type="ECO:0000256" key="3">
    <source>
        <dbReference type="ARBA" id="ARBA00022771"/>
    </source>
</evidence>
<dbReference type="Ensembl" id="ENSMMOT00000013111.1">
    <property type="protein sequence ID" value="ENSMMOP00000012899.1"/>
    <property type="gene ID" value="ENSMMOG00000009916.1"/>
</dbReference>
<dbReference type="FunFam" id="3.30.160.60:FF:000710">
    <property type="entry name" value="Zinc finger protein 768"/>
    <property type="match status" value="1"/>
</dbReference>
<keyword evidence="9" id="KW-1185">Reference proteome</keyword>
<evidence type="ECO:0000256" key="6">
    <source>
        <dbReference type="SAM" id="MobiDB-lite"/>
    </source>
</evidence>
<keyword evidence="3 5" id="KW-0863">Zinc-finger</keyword>
<dbReference type="SUPFAM" id="SSF57667">
    <property type="entry name" value="beta-beta-alpha zinc fingers"/>
    <property type="match status" value="1"/>
</dbReference>
<evidence type="ECO:0000256" key="4">
    <source>
        <dbReference type="ARBA" id="ARBA00022833"/>
    </source>
</evidence>
<accession>A0A3Q3WUF8</accession>
<feature type="domain" description="C2H2-type" evidence="7">
    <location>
        <begin position="136"/>
        <end position="165"/>
    </location>
</feature>
<feature type="compositionally biased region" description="Polar residues" evidence="6">
    <location>
        <begin position="1083"/>
        <end position="1094"/>
    </location>
</feature>
<dbReference type="STRING" id="94237.ENSMMOP00000012899"/>
<evidence type="ECO:0000256" key="1">
    <source>
        <dbReference type="ARBA" id="ARBA00022723"/>
    </source>
</evidence>
<reference evidence="8" key="2">
    <citation type="submission" date="2025-09" db="UniProtKB">
        <authorList>
            <consortium name="Ensembl"/>
        </authorList>
    </citation>
    <scope>IDENTIFICATION</scope>
</reference>
<feature type="compositionally biased region" description="Polar residues" evidence="6">
    <location>
        <begin position="332"/>
        <end position="347"/>
    </location>
</feature>
<evidence type="ECO:0000313" key="8">
    <source>
        <dbReference type="Ensembl" id="ENSMMOP00000012899.1"/>
    </source>
</evidence>
<dbReference type="PROSITE" id="PS00028">
    <property type="entry name" value="ZINC_FINGER_C2H2_1"/>
    <property type="match status" value="2"/>
</dbReference>
<reference evidence="8" key="1">
    <citation type="submission" date="2025-08" db="UniProtKB">
        <authorList>
            <consortium name="Ensembl"/>
        </authorList>
    </citation>
    <scope>IDENTIFICATION</scope>
</reference>
<keyword evidence="4" id="KW-0862">Zinc</keyword>
<evidence type="ECO:0000256" key="2">
    <source>
        <dbReference type="ARBA" id="ARBA00022737"/>
    </source>
</evidence>
<proteinExistence type="predicted"/>
<feature type="region of interest" description="Disordered" evidence="6">
    <location>
        <begin position="1059"/>
        <end position="1099"/>
    </location>
</feature>
<keyword evidence="2" id="KW-0677">Repeat</keyword>
<dbReference type="Gene3D" id="3.30.160.60">
    <property type="entry name" value="Classic Zinc Finger"/>
    <property type="match status" value="2"/>
</dbReference>
<feature type="compositionally biased region" description="Polar residues" evidence="6">
    <location>
        <begin position="483"/>
        <end position="499"/>
    </location>
</feature>
<sequence length="1484" mass="163228">METSKPGLASVPVHINSVSAQTEKRMDIPTPLMAVYIPTVPTLQAQPYPLPPAASEEPSTFYLAMPPLYSKETLPFLTLHIAGGLQSQAGLSLAAASHTARPKSTGKHVCPHCGRDCMKPSVLQKHLRCHTGERPYPCITCGISFKTQSNLYKHKRTQAHARLTSESYQSCPSSLDSMSSSRDTCSSSMSLDECNKESVSMEKDAALPAADITPPDSTAKAFSLKKHDSINKQKEQTVAEPKTKEVNESPKVTIDGEKLAFVASRHLPLQRQEATLFSKQWECSVARGKSQSHESTDSGFSESSDHCSSLGSVLPDQSIDCLTEFTKEYLEETTNTQTLPDADQSGQEPRGTTRKQQHKTLEERISKLISDNNAVVEDKQLENVRPRKTVLSKQGSIDIPMPYTYKDSFHFDMRISKTQNVGLQRNRNSCFYSSVPTQPSTTMEHAKVTRSNSLPFSVTLLQPQMSSPTSSSQSDYLTRRGSSDQINSTGFTMKPVNQQSSTHRLLVRQKAIDCNHTTDGLYMNSSVEEASTSSFSCNGDVTEIGEEPSNRKFRRKKTQKFAYNKWYMYGGGTFKKLYNAEKCGDDSVIKGRKCTMNVEHEVVHGLQKELSEVHKETIATAGSTINFKSSKAIVSHPDCSPAKFSVVSGLDFNVKTTQLQTSCRSLKSPLLRNLSLSILPVPIVGTTVGHKTESKSRADGTLINEEKHINSSSQLYGSQIPSDRKKQKTDDKMICPLEMEIHPRIKTHTPLLVTSSAQCGARQATSISYISLQNNLKHTNTLLPPCIVNAKPPTVSTSPANSTPSAAKTSFLPKYQLKLPNAAEPDSDPSLQVVEKPRANGGSNFTSALSSCHTEQILPSSLSLTGDIKKTNVLTLPQSQLLFPYTATTLCQAEISVVNENAASKLDVVQRKFPATPITPTCQQDYQAKLCITSVQTSKSVEDSAHIHLPGPTATMVANFPAPPTITTGYNQTSNQTSFSNCKPPLQYTQLPPTSDQFSLENRAYPSSSSPVVPRNIVLLDQLQPAAQNVFHVHTKDLQICMKIISDEQLALIEPQIERQAGSTCSQRPDMEAGAPELMQGKPQGSNTKSSNKQRGNELECQTDLDKITSFPTFNTERIKPPVGKAEPTLTLTEPCIAKQAIVSFESKPPKAPDSMQRSHNCSHVNMANEIQSTTADVISTVGSLTGVKPGKSQASEEEHGLFLAHAEEPFLPDRSVSQSELVSQTVSIQDSLSMTSLSPSTVNQNGTRREILRNESQHKFKSQVAKCNLLTTKANRKDSGESNPFLDAGLCQMSIAACADEFCGSVPSYSINKFKAPGRLMPQTSIYCSNEAESTMSEALISSKHMKMDCATVSSMYNCLPLHKITQSEEITSVHVEKQLGEFMSVSFYIQVDRPRDIPAAFTSIQSPSAGIDPIFFIFSIHIVYVIDKTFVYNVYVYIQYIYMYACVYTVLCKSLRSPPTFDHAYLFFSLLLKKTAWKKIDK</sequence>
<dbReference type="PANTHER" id="PTHR47166:SF1">
    <property type="entry name" value="ZINC FINGER PROTEIN 831"/>
    <property type="match status" value="1"/>
</dbReference>
<name>A0A3Q3WUF8_MOLML</name>
<dbReference type="PROSITE" id="PS50157">
    <property type="entry name" value="ZINC_FINGER_C2H2_2"/>
    <property type="match status" value="2"/>
</dbReference>
<feature type="compositionally biased region" description="Low complexity" evidence="6">
    <location>
        <begin position="463"/>
        <end position="474"/>
    </location>
</feature>
<organism evidence="8 9">
    <name type="scientific">Mola mola</name>
    <name type="common">Ocean sunfish</name>
    <name type="synonym">Tetraodon mola</name>
    <dbReference type="NCBI Taxonomy" id="94237"/>
    <lineage>
        <taxon>Eukaryota</taxon>
        <taxon>Metazoa</taxon>
        <taxon>Chordata</taxon>
        <taxon>Craniata</taxon>
        <taxon>Vertebrata</taxon>
        <taxon>Euteleostomi</taxon>
        <taxon>Actinopterygii</taxon>
        <taxon>Neopterygii</taxon>
        <taxon>Teleostei</taxon>
        <taxon>Neoteleostei</taxon>
        <taxon>Acanthomorphata</taxon>
        <taxon>Eupercaria</taxon>
        <taxon>Tetraodontiformes</taxon>
        <taxon>Molidae</taxon>
        <taxon>Mola</taxon>
    </lineage>
</organism>
<dbReference type="SMART" id="SM00355">
    <property type="entry name" value="ZnF_C2H2"/>
    <property type="match status" value="2"/>
</dbReference>
<evidence type="ECO:0000259" key="7">
    <source>
        <dbReference type="PROSITE" id="PS50157"/>
    </source>
</evidence>
<feature type="region of interest" description="Disordered" evidence="6">
    <location>
        <begin position="227"/>
        <end position="249"/>
    </location>
</feature>
<keyword evidence="1" id="KW-0479">Metal-binding</keyword>
<feature type="region of interest" description="Disordered" evidence="6">
    <location>
        <begin position="463"/>
        <end position="499"/>
    </location>
</feature>